<keyword evidence="5" id="KW-0479">Metal-binding</keyword>
<evidence type="ECO:0000256" key="9">
    <source>
        <dbReference type="ARBA" id="ARBA00023134"/>
    </source>
</evidence>
<proteinExistence type="predicted"/>
<comment type="pathway">
    <text evidence="2">Cofactor biosynthesis; riboflavin biosynthesis; 5-amino-6-(D-ribitylamino)uracil from GTP: step 1/4.</text>
</comment>
<reference evidence="12 13" key="1">
    <citation type="submission" date="2024-06" db="EMBL/GenBank/DDBJ databases">
        <title>The Natural Products Discovery Center: Release of the First 8490 Sequenced Strains for Exploring Actinobacteria Biosynthetic Diversity.</title>
        <authorList>
            <person name="Kalkreuter E."/>
            <person name="Kautsar S.A."/>
            <person name="Yang D."/>
            <person name="Bader C.D."/>
            <person name="Teijaro C.N."/>
            <person name="Fluegel L."/>
            <person name="Davis C.M."/>
            <person name="Simpson J.R."/>
            <person name="Lauterbach L."/>
            <person name="Steele A.D."/>
            <person name="Gui C."/>
            <person name="Meng S."/>
            <person name="Li G."/>
            <person name="Viehrig K."/>
            <person name="Ye F."/>
            <person name="Su P."/>
            <person name="Kiefer A.F."/>
            <person name="Nichols A."/>
            <person name="Cepeda A.J."/>
            <person name="Yan W."/>
            <person name="Fan B."/>
            <person name="Jiang Y."/>
            <person name="Adhikari A."/>
            <person name="Zheng C.-J."/>
            <person name="Schuster L."/>
            <person name="Cowan T.M."/>
            <person name="Smanski M.J."/>
            <person name="Chevrette M.G."/>
            <person name="De Carvalho L.P.S."/>
            <person name="Shen B."/>
        </authorList>
    </citation>
    <scope>NUCLEOTIDE SEQUENCE [LARGE SCALE GENOMIC DNA]</scope>
    <source>
        <strain evidence="12 13">NPDC048117</strain>
    </source>
</reference>
<accession>A0ABV3EQ86</accession>
<dbReference type="InterPro" id="IPR000926">
    <property type="entry name" value="RibA"/>
</dbReference>
<evidence type="ECO:0000313" key="13">
    <source>
        <dbReference type="Proteomes" id="UP001551584"/>
    </source>
</evidence>
<keyword evidence="13" id="KW-1185">Reference proteome</keyword>
<evidence type="ECO:0000256" key="10">
    <source>
        <dbReference type="ARBA" id="ARBA00049295"/>
    </source>
</evidence>
<dbReference type="RefSeq" id="WP_280871911.1">
    <property type="nucleotide sequence ID" value="NZ_JBEZNA010000027.1"/>
</dbReference>
<keyword evidence="6" id="KW-0547">Nucleotide-binding</keyword>
<protein>
    <recommendedName>
        <fullName evidence="3">GTP cyclohydrolase II</fullName>
        <ecNumber evidence="3">3.5.4.25</ecNumber>
    </recommendedName>
</protein>
<evidence type="ECO:0000259" key="11">
    <source>
        <dbReference type="Pfam" id="PF00925"/>
    </source>
</evidence>
<dbReference type="GO" id="GO:0003935">
    <property type="term" value="F:GTP cyclohydrolase II activity"/>
    <property type="evidence" value="ECO:0007669"/>
    <property type="project" value="UniProtKB-EC"/>
</dbReference>
<evidence type="ECO:0000313" key="12">
    <source>
        <dbReference type="EMBL" id="MEU9578359.1"/>
    </source>
</evidence>
<dbReference type="Pfam" id="PF00925">
    <property type="entry name" value="GTP_cyclohydro2"/>
    <property type="match status" value="1"/>
</dbReference>
<feature type="domain" description="GTP cyclohydrolase II" evidence="11">
    <location>
        <begin position="9"/>
        <end position="159"/>
    </location>
</feature>
<dbReference type="InterPro" id="IPR032677">
    <property type="entry name" value="GTP_cyclohydro_II"/>
</dbReference>
<name>A0ABV3EQ86_9ACTN</name>
<comment type="caution">
    <text evidence="12">The sequence shown here is derived from an EMBL/GenBank/DDBJ whole genome shotgun (WGS) entry which is preliminary data.</text>
</comment>
<dbReference type="Gene3D" id="3.40.50.10990">
    <property type="entry name" value="GTP cyclohydrolase II"/>
    <property type="match status" value="1"/>
</dbReference>
<keyword evidence="4" id="KW-0686">Riboflavin biosynthesis</keyword>
<evidence type="ECO:0000256" key="6">
    <source>
        <dbReference type="ARBA" id="ARBA00022741"/>
    </source>
</evidence>
<dbReference type="PANTHER" id="PTHR21327">
    <property type="entry name" value="GTP CYCLOHYDROLASE II-RELATED"/>
    <property type="match status" value="1"/>
</dbReference>
<dbReference type="EC" id="3.5.4.25" evidence="3"/>
<dbReference type="CDD" id="cd00641">
    <property type="entry name" value="GTP_cyclohydro2"/>
    <property type="match status" value="1"/>
</dbReference>
<comment type="catalytic activity">
    <reaction evidence="10">
        <text>GTP + 4 H2O = 2,5-diamino-6-hydroxy-4-(5-phosphoribosylamino)-pyrimidine + formate + 2 phosphate + 3 H(+)</text>
        <dbReference type="Rhea" id="RHEA:23704"/>
        <dbReference type="ChEBI" id="CHEBI:15377"/>
        <dbReference type="ChEBI" id="CHEBI:15378"/>
        <dbReference type="ChEBI" id="CHEBI:15740"/>
        <dbReference type="ChEBI" id="CHEBI:37565"/>
        <dbReference type="ChEBI" id="CHEBI:43474"/>
        <dbReference type="ChEBI" id="CHEBI:58614"/>
        <dbReference type="EC" id="3.5.4.25"/>
    </reaction>
</comment>
<organism evidence="12 13">
    <name type="scientific">Streptomyces chilikensis</name>
    <dbReference type="NCBI Taxonomy" id="1194079"/>
    <lineage>
        <taxon>Bacteria</taxon>
        <taxon>Bacillati</taxon>
        <taxon>Actinomycetota</taxon>
        <taxon>Actinomycetes</taxon>
        <taxon>Kitasatosporales</taxon>
        <taxon>Streptomycetaceae</taxon>
        <taxon>Streptomyces</taxon>
    </lineage>
</organism>
<evidence type="ECO:0000256" key="4">
    <source>
        <dbReference type="ARBA" id="ARBA00022619"/>
    </source>
</evidence>
<evidence type="ECO:0000256" key="2">
    <source>
        <dbReference type="ARBA" id="ARBA00004853"/>
    </source>
</evidence>
<dbReference type="NCBIfam" id="NF001591">
    <property type="entry name" value="PRK00393.1"/>
    <property type="match status" value="1"/>
</dbReference>
<evidence type="ECO:0000256" key="1">
    <source>
        <dbReference type="ARBA" id="ARBA00001947"/>
    </source>
</evidence>
<keyword evidence="9" id="KW-0342">GTP-binding</keyword>
<keyword evidence="7 12" id="KW-0378">Hydrolase</keyword>
<dbReference type="SUPFAM" id="SSF142695">
    <property type="entry name" value="RibA-like"/>
    <property type="match status" value="1"/>
</dbReference>
<evidence type="ECO:0000256" key="8">
    <source>
        <dbReference type="ARBA" id="ARBA00022833"/>
    </source>
</evidence>
<dbReference type="Proteomes" id="UP001551584">
    <property type="component" value="Unassembled WGS sequence"/>
</dbReference>
<evidence type="ECO:0000256" key="7">
    <source>
        <dbReference type="ARBA" id="ARBA00022801"/>
    </source>
</evidence>
<keyword evidence="8" id="KW-0862">Zinc</keyword>
<dbReference type="InterPro" id="IPR036144">
    <property type="entry name" value="RibA-like_sf"/>
</dbReference>
<dbReference type="PANTHER" id="PTHR21327:SF18">
    <property type="entry name" value="3,4-DIHYDROXY-2-BUTANONE 4-PHOSPHATE SYNTHASE"/>
    <property type="match status" value="1"/>
</dbReference>
<comment type="cofactor">
    <cofactor evidence="1">
        <name>Zn(2+)</name>
        <dbReference type="ChEBI" id="CHEBI:29105"/>
    </cofactor>
</comment>
<dbReference type="EMBL" id="JBEZNA010000027">
    <property type="protein sequence ID" value="MEU9578359.1"/>
    <property type="molecule type" value="Genomic_DNA"/>
</dbReference>
<evidence type="ECO:0000256" key="5">
    <source>
        <dbReference type="ARBA" id="ARBA00022723"/>
    </source>
</evidence>
<gene>
    <name evidence="12" type="primary">ribA</name>
    <name evidence="12" type="ORF">AB0D95_14035</name>
</gene>
<sequence length="191" mass="20576">MARVGGRSTELVTFSGLPDDGEHVACVLPTGPGVTPLVRLHSECLTGDLFGSERCDCGPQLDEALAHMEKEGGTVLYLRQEGRGIGLYNKLDAYVLQDQGLDTFEANRFLGRGSDERDYGVAAAMLHALGQTRVRLLTNNPDKAVQLRAHGIEVVEVLPTRVYLTDENARYLSAKAEIGGHTLNALAEGVS</sequence>
<evidence type="ECO:0000256" key="3">
    <source>
        <dbReference type="ARBA" id="ARBA00012762"/>
    </source>
</evidence>